<accession>A0A8K0DV60</accession>
<dbReference type="AlphaFoldDB" id="A0A8K0DV60"/>
<evidence type="ECO:0000313" key="2">
    <source>
        <dbReference type="EMBL" id="KAF3434370.1"/>
    </source>
</evidence>
<dbReference type="EMBL" id="VOIH02000011">
    <property type="protein sequence ID" value="KAF3434370.1"/>
    <property type="molecule type" value="Genomic_DNA"/>
</dbReference>
<keyword evidence="1" id="KW-0812">Transmembrane</keyword>
<gene>
    <name evidence="2" type="ORF">FNV43_RR25473</name>
</gene>
<keyword evidence="3" id="KW-1185">Reference proteome</keyword>
<name>A0A8K0DV60_9ROSA</name>
<dbReference type="InterPro" id="IPR051518">
    <property type="entry name" value="Sucrose_Phosphatase"/>
</dbReference>
<organism evidence="2 3">
    <name type="scientific">Rhamnella rubrinervis</name>
    <dbReference type="NCBI Taxonomy" id="2594499"/>
    <lineage>
        <taxon>Eukaryota</taxon>
        <taxon>Viridiplantae</taxon>
        <taxon>Streptophyta</taxon>
        <taxon>Embryophyta</taxon>
        <taxon>Tracheophyta</taxon>
        <taxon>Spermatophyta</taxon>
        <taxon>Magnoliopsida</taxon>
        <taxon>eudicotyledons</taxon>
        <taxon>Gunneridae</taxon>
        <taxon>Pentapetalae</taxon>
        <taxon>rosids</taxon>
        <taxon>fabids</taxon>
        <taxon>Rosales</taxon>
        <taxon>Rhamnaceae</taxon>
        <taxon>rhamnoid group</taxon>
        <taxon>Rhamneae</taxon>
        <taxon>Rhamnella</taxon>
    </lineage>
</organism>
<evidence type="ECO:0000313" key="3">
    <source>
        <dbReference type="Proteomes" id="UP000796880"/>
    </source>
</evidence>
<sequence length="108" mass="11960">MDRLHGSASLMVVSYLDYTMVVDFTDSFSTGSLLQVGDNHPFLDFIGKSSNGSVVTCRLTMMILVTSLLSASMLYYRHDSLLVFSTGISPTSYKLLRDEKPLLTPMLP</sequence>
<dbReference type="PANTHER" id="PTHR46521">
    <property type="entry name" value="SUCROSE-PHOSPHATASE 2-RELATED"/>
    <property type="match status" value="1"/>
</dbReference>
<feature type="transmembrane region" description="Helical" evidence="1">
    <location>
        <begin position="55"/>
        <end position="76"/>
    </location>
</feature>
<keyword evidence="1" id="KW-1133">Transmembrane helix</keyword>
<reference evidence="2" key="1">
    <citation type="submission" date="2020-03" db="EMBL/GenBank/DDBJ databases">
        <title>A high-quality chromosome-level genome assembly of a woody plant with both climbing and erect habits, Rhamnella rubrinervis.</title>
        <authorList>
            <person name="Lu Z."/>
            <person name="Yang Y."/>
            <person name="Zhu X."/>
            <person name="Sun Y."/>
        </authorList>
    </citation>
    <scope>NUCLEOTIDE SEQUENCE</scope>
    <source>
        <strain evidence="2">BYM</strain>
        <tissue evidence="2">Leaf</tissue>
    </source>
</reference>
<keyword evidence="1" id="KW-0472">Membrane</keyword>
<protein>
    <submittedName>
        <fullName evidence="2">Uncharacterized protein</fullName>
    </submittedName>
</protein>
<comment type="caution">
    <text evidence="2">The sequence shown here is derived from an EMBL/GenBank/DDBJ whole genome shotgun (WGS) entry which is preliminary data.</text>
</comment>
<dbReference type="PANTHER" id="PTHR46521:SF8">
    <property type="entry name" value="SUCROSE-PHOSPHATASE 3A-RELATED"/>
    <property type="match status" value="1"/>
</dbReference>
<dbReference type="Proteomes" id="UP000796880">
    <property type="component" value="Unassembled WGS sequence"/>
</dbReference>
<dbReference type="OrthoDB" id="531008at2759"/>
<proteinExistence type="predicted"/>
<evidence type="ECO:0000256" key="1">
    <source>
        <dbReference type="SAM" id="Phobius"/>
    </source>
</evidence>